<evidence type="ECO:0000313" key="4">
    <source>
        <dbReference type="RefSeq" id="XP_030382691.1"/>
    </source>
</evidence>
<evidence type="ECO:0000256" key="1">
    <source>
        <dbReference type="ARBA" id="ARBA00007191"/>
    </source>
</evidence>
<reference evidence="4" key="1">
    <citation type="submission" date="2025-08" db="UniProtKB">
        <authorList>
            <consortium name="RefSeq"/>
        </authorList>
    </citation>
    <scope>IDENTIFICATION</scope>
    <source>
        <strain evidence="4">11010-0011.00</strain>
        <tissue evidence="4">Whole body</tissue>
    </source>
</reference>
<sequence>MLQSPRTLTYVEEAFRLIQEKPNVRDIVILNDLGHPVKSTMSNSASVEFAGLVQTLRGRIDRGMQKIDPTDELLMLRIRTKFHEILVTPDAKITVIVVQSADDKFENELF</sequence>
<keyword evidence="3" id="KW-1185">Reference proteome</keyword>
<name>A0A6J2U215_DROLE</name>
<evidence type="ECO:0000259" key="2">
    <source>
        <dbReference type="SMART" id="SM00960"/>
    </source>
</evidence>
<dbReference type="PANTHER" id="PTHR10779">
    <property type="entry name" value="DYNEIN LIGHT CHAIN ROADBLOCK"/>
    <property type="match status" value="1"/>
</dbReference>
<dbReference type="Proteomes" id="UP000504634">
    <property type="component" value="Unplaced"/>
</dbReference>
<dbReference type="Pfam" id="PF03259">
    <property type="entry name" value="Robl_LC7"/>
    <property type="match status" value="1"/>
</dbReference>
<dbReference type="SUPFAM" id="SSF103196">
    <property type="entry name" value="Roadblock/LC7 domain"/>
    <property type="match status" value="1"/>
</dbReference>
<gene>
    <name evidence="4" type="primary">LOC115630259</name>
</gene>
<dbReference type="OrthoDB" id="9985637at2759"/>
<evidence type="ECO:0000313" key="3">
    <source>
        <dbReference type="Proteomes" id="UP000504634"/>
    </source>
</evidence>
<accession>A0A6J2U215</accession>
<dbReference type="AlphaFoldDB" id="A0A6J2U215"/>
<dbReference type="SMART" id="SM00960">
    <property type="entry name" value="Robl_LC7"/>
    <property type="match status" value="1"/>
</dbReference>
<dbReference type="Gene3D" id="3.30.450.30">
    <property type="entry name" value="Dynein light chain 2a, cytoplasmic"/>
    <property type="match status" value="1"/>
</dbReference>
<dbReference type="GeneID" id="115630259"/>
<feature type="domain" description="Roadblock/LAMTOR2" evidence="2">
    <location>
        <begin position="11"/>
        <end position="99"/>
    </location>
</feature>
<dbReference type="InterPro" id="IPR004942">
    <property type="entry name" value="Roadblock/LAMTOR2_dom"/>
</dbReference>
<organism evidence="3 4">
    <name type="scientific">Drosophila lebanonensis</name>
    <name type="common">Fruit fly</name>
    <name type="synonym">Scaptodrosophila lebanonensis</name>
    <dbReference type="NCBI Taxonomy" id="7225"/>
    <lineage>
        <taxon>Eukaryota</taxon>
        <taxon>Metazoa</taxon>
        <taxon>Ecdysozoa</taxon>
        <taxon>Arthropoda</taxon>
        <taxon>Hexapoda</taxon>
        <taxon>Insecta</taxon>
        <taxon>Pterygota</taxon>
        <taxon>Neoptera</taxon>
        <taxon>Endopterygota</taxon>
        <taxon>Diptera</taxon>
        <taxon>Brachycera</taxon>
        <taxon>Muscomorpha</taxon>
        <taxon>Ephydroidea</taxon>
        <taxon>Drosophilidae</taxon>
        <taxon>Scaptodrosophila</taxon>
    </lineage>
</organism>
<dbReference type="RefSeq" id="XP_030382691.1">
    <property type="nucleotide sequence ID" value="XM_030526831.1"/>
</dbReference>
<proteinExistence type="inferred from homology"/>
<comment type="similarity">
    <text evidence="1">Belongs to the GAMAD family.</text>
</comment>
<protein>
    <submittedName>
        <fullName evidence="4">Dynein light chain roadblock-type 2</fullName>
    </submittedName>
</protein>